<gene>
    <name evidence="9" type="primary">trpD</name>
    <name evidence="12" type="ORF">M670_01073</name>
</gene>
<evidence type="ECO:0000256" key="2">
    <source>
        <dbReference type="ARBA" id="ARBA00022605"/>
    </source>
</evidence>
<dbReference type="RefSeq" id="WP_035193889.1">
    <property type="nucleotide sequence ID" value="NZ_JJRY01000003.1"/>
</dbReference>
<comment type="similarity">
    <text evidence="8">In the C-terminal section; belongs to the anthranilate phosphoribosyltransferase family.</text>
</comment>
<keyword evidence="9" id="KW-0460">Magnesium</keyword>
<comment type="pathway">
    <text evidence="1 9">Amino-acid biosynthesis; L-tryptophan biosynthesis; L-tryptophan from chorismate: step 2/5.</text>
</comment>
<evidence type="ECO:0000256" key="7">
    <source>
        <dbReference type="ARBA" id="ARBA00052328"/>
    </source>
</evidence>
<feature type="binding site" evidence="9">
    <location>
        <position position="81"/>
    </location>
    <ligand>
        <name>5-phospho-alpha-D-ribose 1-diphosphate</name>
        <dbReference type="ChEBI" id="CHEBI:58017"/>
    </ligand>
</feature>
<feature type="domain" description="Glycosyl transferase family 3" evidence="10">
    <location>
        <begin position="74"/>
        <end position="325"/>
    </location>
</feature>
<name>A0A072NPB1_SCHAZ</name>
<dbReference type="InterPro" id="IPR000312">
    <property type="entry name" value="Glycosyl_Trfase_fam3"/>
</dbReference>
<dbReference type="SUPFAM" id="SSF52418">
    <property type="entry name" value="Nucleoside phosphorylase/phosphoribosyltransferase catalytic domain"/>
    <property type="match status" value="1"/>
</dbReference>
<keyword evidence="3 9" id="KW-0328">Glycosyltransferase</keyword>
<dbReference type="EMBL" id="JJRY01000003">
    <property type="protein sequence ID" value="KEF39311.1"/>
    <property type="molecule type" value="Genomic_DNA"/>
</dbReference>
<dbReference type="FunFam" id="3.40.1030.10:FF:000002">
    <property type="entry name" value="Anthranilate phosphoribosyltransferase"/>
    <property type="match status" value="1"/>
</dbReference>
<evidence type="ECO:0000256" key="9">
    <source>
        <dbReference type="HAMAP-Rule" id="MF_00211"/>
    </source>
</evidence>
<comment type="similarity">
    <text evidence="9">Belongs to the anthranilate phosphoribosyltransferase family.</text>
</comment>
<feature type="binding site" evidence="9">
    <location>
        <begin position="90"/>
        <end position="93"/>
    </location>
    <ligand>
        <name>5-phospho-alpha-D-ribose 1-diphosphate</name>
        <dbReference type="ChEBI" id="CHEBI:58017"/>
    </ligand>
</feature>
<reference evidence="12 13" key="1">
    <citation type="submission" date="2014-04" db="EMBL/GenBank/DDBJ databases">
        <title>Draft genome sequence of Bacillus azotoformans MEV2011, a (co-) denitrifying strain unable to grow in the presence of oxygen.</title>
        <authorList>
            <person name="Nielsen M."/>
            <person name="Schreiber L."/>
            <person name="Finster K."/>
            <person name="Schramm A."/>
        </authorList>
    </citation>
    <scope>NUCLEOTIDE SEQUENCE [LARGE SCALE GENOMIC DNA]</scope>
    <source>
        <strain evidence="12 13">MEV2011</strain>
    </source>
</reference>
<dbReference type="SUPFAM" id="SSF47648">
    <property type="entry name" value="Nucleoside phosphorylase/phosphoribosyltransferase N-terminal domain"/>
    <property type="match status" value="1"/>
</dbReference>
<keyword evidence="4 9" id="KW-0808">Transferase</keyword>
<evidence type="ECO:0000313" key="13">
    <source>
        <dbReference type="Proteomes" id="UP000027936"/>
    </source>
</evidence>
<dbReference type="UniPathway" id="UPA00035">
    <property type="reaction ID" value="UER00041"/>
</dbReference>
<dbReference type="PATRIC" id="fig|1348973.3.peg.1044"/>
<keyword evidence="2 9" id="KW-0028">Amino-acid biosynthesis</keyword>
<feature type="binding site" evidence="9">
    <location>
        <begin position="108"/>
        <end position="116"/>
    </location>
    <ligand>
        <name>5-phospho-alpha-D-ribose 1-diphosphate</name>
        <dbReference type="ChEBI" id="CHEBI:58017"/>
    </ligand>
</feature>
<comment type="subunit">
    <text evidence="9">Homodimer.</text>
</comment>
<evidence type="ECO:0000259" key="10">
    <source>
        <dbReference type="Pfam" id="PF00591"/>
    </source>
</evidence>
<dbReference type="InterPro" id="IPR035902">
    <property type="entry name" value="Nuc_phospho_transferase"/>
</dbReference>
<dbReference type="InterPro" id="IPR036320">
    <property type="entry name" value="Glycosyl_Trfase_fam3_N_dom_sf"/>
</dbReference>
<comment type="catalytic activity">
    <reaction evidence="7 9">
        <text>N-(5-phospho-beta-D-ribosyl)anthranilate + diphosphate = 5-phospho-alpha-D-ribose 1-diphosphate + anthranilate</text>
        <dbReference type="Rhea" id="RHEA:11768"/>
        <dbReference type="ChEBI" id="CHEBI:16567"/>
        <dbReference type="ChEBI" id="CHEBI:18277"/>
        <dbReference type="ChEBI" id="CHEBI:33019"/>
        <dbReference type="ChEBI" id="CHEBI:58017"/>
        <dbReference type="EC" id="2.4.2.18"/>
    </reaction>
</comment>
<dbReference type="AlphaFoldDB" id="A0A072NPB1"/>
<dbReference type="NCBIfam" id="TIGR01245">
    <property type="entry name" value="trpD"/>
    <property type="match status" value="1"/>
</dbReference>
<dbReference type="Gene3D" id="3.40.1030.10">
    <property type="entry name" value="Nucleoside phosphorylase/phosphoribosyltransferase catalytic domain"/>
    <property type="match status" value="1"/>
</dbReference>
<comment type="caution">
    <text evidence="12">The sequence shown here is derived from an EMBL/GenBank/DDBJ whole genome shotgun (WGS) entry which is preliminary data.</text>
</comment>
<evidence type="ECO:0000256" key="5">
    <source>
        <dbReference type="ARBA" id="ARBA00022822"/>
    </source>
</evidence>
<feature type="binding site" evidence="9">
    <location>
        <position position="227"/>
    </location>
    <ligand>
        <name>Mg(2+)</name>
        <dbReference type="ChEBI" id="CHEBI:18420"/>
        <label>1</label>
    </ligand>
</feature>
<keyword evidence="6 9" id="KW-0057">Aromatic amino acid biosynthesis</keyword>
<evidence type="ECO:0000259" key="11">
    <source>
        <dbReference type="Pfam" id="PF02885"/>
    </source>
</evidence>
<evidence type="ECO:0000256" key="8">
    <source>
        <dbReference type="ARBA" id="ARBA00061188"/>
    </source>
</evidence>
<dbReference type="GO" id="GO:0005829">
    <property type="term" value="C:cytosol"/>
    <property type="evidence" value="ECO:0007669"/>
    <property type="project" value="TreeGrafter"/>
</dbReference>
<evidence type="ECO:0000256" key="3">
    <source>
        <dbReference type="ARBA" id="ARBA00022676"/>
    </source>
</evidence>
<dbReference type="HAMAP" id="MF_00211">
    <property type="entry name" value="TrpD"/>
    <property type="match status" value="1"/>
</dbReference>
<feature type="binding site" evidence="9">
    <location>
        <position position="88"/>
    </location>
    <ligand>
        <name>5-phospho-alpha-D-ribose 1-diphosphate</name>
        <dbReference type="ChEBI" id="CHEBI:58017"/>
    </ligand>
</feature>
<evidence type="ECO:0000256" key="6">
    <source>
        <dbReference type="ARBA" id="ARBA00023141"/>
    </source>
</evidence>
<feature type="binding site" evidence="9">
    <location>
        <position position="92"/>
    </location>
    <ligand>
        <name>Mg(2+)</name>
        <dbReference type="ChEBI" id="CHEBI:18420"/>
        <label>1</label>
    </ligand>
</feature>
<dbReference type="Pfam" id="PF02885">
    <property type="entry name" value="Glycos_trans_3N"/>
    <property type="match status" value="1"/>
</dbReference>
<feature type="binding site" evidence="9">
    <location>
        <position position="120"/>
    </location>
    <ligand>
        <name>5-phospho-alpha-D-ribose 1-diphosphate</name>
        <dbReference type="ChEBI" id="CHEBI:58017"/>
    </ligand>
</feature>
<dbReference type="GO" id="GO:0000287">
    <property type="term" value="F:magnesium ion binding"/>
    <property type="evidence" value="ECO:0007669"/>
    <property type="project" value="UniProtKB-UniRule"/>
</dbReference>
<dbReference type="PANTHER" id="PTHR43285:SF2">
    <property type="entry name" value="ANTHRANILATE PHOSPHORIBOSYLTRANSFERASE"/>
    <property type="match status" value="1"/>
</dbReference>
<dbReference type="GO" id="GO:0000162">
    <property type="term" value="P:L-tryptophan biosynthetic process"/>
    <property type="evidence" value="ECO:0007669"/>
    <property type="project" value="UniProtKB-UniRule"/>
</dbReference>
<organism evidence="12 13">
    <name type="scientific">Schinkia azotoformans MEV2011</name>
    <dbReference type="NCBI Taxonomy" id="1348973"/>
    <lineage>
        <taxon>Bacteria</taxon>
        <taxon>Bacillati</taxon>
        <taxon>Bacillota</taxon>
        <taxon>Bacilli</taxon>
        <taxon>Bacillales</taxon>
        <taxon>Bacillaceae</taxon>
        <taxon>Calidifontibacillus/Schinkia group</taxon>
        <taxon>Schinkia</taxon>
    </lineage>
</organism>
<protein>
    <recommendedName>
        <fullName evidence="9">Anthranilate phosphoribosyltransferase</fullName>
        <ecNumber evidence="9">2.4.2.18</ecNumber>
    </recommendedName>
</protein>
<dbReference type="Gene3D" id="1.20.970.10">
    <property type="entry name" value="Transferase, Pyrimidine Nucleoside Phosphorylase, Chain C"/>
    <property type="match status" value="1"/>
</dbReference>
<evidence type="ECO:0000256" key="4">
    <source>
        <dbReference type="ARBA" id="ARBA00022679"/>
    </source>
</evidence>
<dbReference type="Pfam" id="PF00591">
    <property type="entry name" value="Glycos_transf_3"/>
    <property type="match status" value="1"/>
</dbReference>
<dbReference type="Proteomes" id="UP000027936">
    <property type="component" value="Unassembled WGS sequence"/>
</dbReference>
<accession>A0A072NPB1</accession>
<dbReference type="OrthoDB" id="9806430at2"/>
<keyword evidence="9" id="KW-0479">Metal-binding</keyword>
<feature type="binding site" evidence="9">
    <location>
        <position position="81"/>
    </location>
    <ligand>
        <name>anthranilate</name>
        <dbReference type="ChEBI" id="CHEBI:16567"/>
        <label>1</label>
    </ligand>
</feature>
<comment type="caution">
    <text evidence="9">Lacks conserved residue(s) required for the propagation of feature annotation.</text>
</comment>
<proteinExistence type="inferred from homology"/>
<feature type="domain" description="Glycosyl transferase family 3 N-terminal" evidence="11">
    <location>
        <begin position="3"/>
        <end position="65"/>
    </location>
</feature>
<comment type="function">
    <text evidence="9">Catalyzes the transfer of the phosphoribosyl group of 5-phosphorylribose-1-pyrophosphate (PRPP) to anthranilate to yield N-(5'-phosphoribosyl)-anthranilate (PRA).</text>
</comment>
<comment type="cofactor">
    <cofactor evidence="9">
        <name>Mg(2+)</name>
        <dbReference type="ChEBI" id="CHEBI:18420"/>
    </cofactor>
    <text evidence="9">Binds 2 magnesium ions per monomer.</text>
</comment>
<dbReference type="PANTHER" id="PTHR43285">
    <property type="entry name" value="ANTHRANILATE PHOSPHORIBOSYLTRANSFERASE"/>
    <property type="match status" value="1"/>
</dbReference>
<feature type="binding site" evidence="9">
    <location>
        <position position="227"/>
    </location>
    <ligand>
        <name>Mg(2+)</name>
        <dbReference type="ChEBI" id="CHEBI:18420"/>
        <label>2</label>
    </ligand>
</feature>
<feature type="binding site" evidence="9">
    <location>
        <position position="226"/>
    </location>
    <ligand>
        <name>Mg(2+)</name>
        <dbReference type="ChEBI" id="CHEBI:18420"/>
        <label>2</label>
    </ligand>
</feature>
<evidence type="ECO:0000256" key="1">
    <source>
        <dbReference type="ARBA" id="ARBA00004907"/>
    </source>
</evidence>
<dbReference type="GO" id="GO:0004048">
    <property type="term" value="F:anthranilate phosphoribosyltransferase activity"/>
    <property type="evidence" value="ECO:0007669"/>
    <property type="project" value="UniProtKB-UniRule"/>
</dbReference>
<sequence length="343" mass="36883">MIKNVLQKLTERKDLTAEEAYSLIVAIKNDELSDVQIAGFQVALLMKGPTLTEISAIAGAMRDNCIPIRPNVNEEFMDTCGTGGGLSTFNISTSVAFVAAAAGIQVAKHGSRSISSLSGSADVLEALNVEINLSTKAVEKLIEDVGISFLYAPLYHPVMGKVLPPEKDLGIKTIFYTIIGPLINPAKATKHVLGVYRPELLETVSQVALSLGYKRALFVHGLDGLDEISLLGKTRIQELNNGKITTYEITPEDFGMSRCTLEEIATGTPEENANMIRNVFSGKDKGPRRQAVVLNAAGALMIGDKADSFVEGIKLANELIDSGAAQQKLNDLITASNDYKVRM</sequence>
<dbReference type="InterPro" id="IPR017459">
    <property type="entry name" value="Glycosyl_Trfase_fam3_N_dom"/>
</dbReference>
<evidence type="ECO:0000313" key="12">
    <source>
        <dbReference type="EMBL" id="KEF39311.1"/>
    </source>
</evidence>
<keyword evidence="5 9" id="KW-0822">Tryptophan biosynthesis</keyword>
<dbReference type="EC" id="2.4.2.18" evidence="9"/>
<dbReference type="InterPro" id="IPR005940">
    <property type="entry name" value="Anthranilate_Pribosyl_Tfrase"/>
</dbReference>